<dbReference type="InterPro" id="IPR001128">
    <property type="entry name" value="Cyt_P450"/>
</dbReference>
<keyword evidence="4" id="KW-0812">Transmembrane</keyword>
<keyword evidence="6" id="KW-1185">Reference proteome</keyword>
<keyword evidence="3" id="KW-0408">Iron</keyword>
<dbReference type="EMBL" id="JBANAX010000670">
    <property type="protein sequence ID" value="KAL1198236.1"/>
    <property type="molecule type" value="Genomic_DNA"/>
</dbReference>
<feature type="transmembrane region" description="Helical" evidence="4">
    <location>
        <begin position="79"/>
        <end position="97"/>
    </location>
</feature>
<dbReference type="Gene3D" id="1.10.630.10">
    <property type="entry name" value="Cytochrome P450"/>
    <property type="match status" value="1"/>
</dbReference>
<name>A0ABD0ZUF3_CARAN</name>
<evidence type="ECO:0000313" key="6">
    <source>
        <dbReference type="Proteomes" id="UP001558713"/>
    </source>
</evidence>
<organism evidence="5 6">
    <name type="scientific">Cardamine amara subsp. amara</name>
    <dbReference type="NCBI Taxonomy" id="228776"/>
    <lineage>
        <taxon>Eukaryota</taxon>
        <taxon>Viridiplantae</taxon>
        <taxon>Streptophyta</taxon>
        <taxon>Embryophyta</taxon>
        <taxon>Tracheophyta</taxon>
        <taxon>Spermatophyta</taxon>
        <taxon>Magnoliopsida</taxon>
        <taxon>eudicotyledons</taxon>
        <taxon>Gunneridae</taxon>
        <taxon>Pentapetalae</taxon>
        <taxon>rosids</taxon>
        <taxon>malvids</taxon>
        <taxon>Brassicales</taxon>
        <taxon>Brassicaceae</taxon>
        <taxon>Cardamineae</taxon>
        <taxon>Cardamine</taxon>
    </lineage>
</organism>
<sequence length="128" mass="14403">MEAIIVEFQNCFIFILLLFFFSLLSDSFFFKKPKGNFDLPPSPPSLPIIGYLELFFSSLTQKYLQKLSSKYGPLLNLRIFNVPIILVSSASMVYEIFRVNDVNFSSRGVAAIDESLAFGSSGVIHAPY</sequence>
<dbReference type="Pfam" id="PF00067">
    <property type="entry name" value="p450"/>
    <property type="match status" value="1"/>
</dbReference>
<dbReference type="Proteomes" id="UP001558713">
    <property type="component" value="Unassembled WGS sequence"/>
</dbReference>
<keyword evidence="4" id="KW-1133">Transmembrane helix</keyword>
<dbReference type="AlphaFoldDB" id="A0ABD0ZUF3"/>
<evidence type="ECO:0000313" key="5">
    <source>
        <dbReference type="EMBL" id="KAL1198236.1"/>
    </source>
</evidence>
<evidence type="ECO:0000256" key="4">
    <source>
        <dbReference type="SAM" id="Phobius"/>
    </source>
</evidence>
<accession>A0ABD0ZUF3</accession>
<gene>
    <name evidence="5" type="ORF">V5N11_026905</name>
</gene>
<keyword evidence="2" id="KW-0479">Metal-binding</keyword>
<dbReference type="PANTHER" id="PTHR47955:SF12">
    <property type="entry name" value="(RAPE) HYPOTHETICAL PROTEIN"/>
    <property type="match status" value="1"/>
</dbReference>
<proteinExistence type="inferred from homology"/>
<dbReference type="SUPFAM" id="SSF48264">
    <property type="entry name" value="Cytochrome P450"/>
    <property type="match status" value="1"/>
</dbReference>
<keyword evidence="4" id="KW-0472">Membrane</keyword>
<dbReference type="PANTHER" id="PTHR47955">
    <property type="entry name" value="CYTOCHROME P450 FAMILY 71 PROTEIN"/>
    <property type="match status" value="1"/>
</dbReference>
<evidence type="ECO:0000256" key="1">
    <source>
        <dbReference type="ARBA" id="ARBA00010617"/>
    </source>
</evidence>
<comment type="caution">
    <text evidence="5">The sequence shown here is derived from an EMBL/GenBank/DDBJ whole genome shotgun (WGS) entry which is preliminary data.</text>
</comment>
<comment type="similarity">
    <text evidence="1">Belongs to the cytochrome P450 family.</text>
</comment>
<evidence type="ECO:0000256" key="2">
    <source>
        <dbReference type="ARBA" id="ARBA00022723"/>
    </source>
</evidence>
<protein>
    <submittedName>
        <fullName evidence="5">Cytochrome</fullName>
    </submittedName>
</protein>
<dbReference type="InterPro" id="IPR036396">
    <property type="entry name" value="Cyt_P450_sf"/>
</dbReference>
<evidence type="ECO:0000256" key="3">
    <source>
        <dbReference type="ARBA" id="ARBA00023004"/>
    </source>
</evidence>
<feature type="transmembrane region" description="Helical" evidence="4">
    <location>
        <begin position="12"/>
        <end position="30"/>
    </location>
</feature>
<reference evidence="5 6" key="1">
    <citation type="submission" date="2024-04" db="EMBL/GenBank/DDBJ databases">
        <title>Genome assembly C_amara_ONT_v2.</title>
        <authorList>
            <person name="Yant L."/>
            <person name="Moore C."/>
            <person name="Slenker M."/>
        </authorList>
    </citation>
    <scope>NUCLEOTIDE SEQUENCE [LARGE SCALE GENOMIC DNA]</scope>
    <source>
        <tissue evidence="5">Leaf</tissue>
    </source>
</reference>
<dbReference type="GO" id="GO:0046872">
    <property type="term" value="F:metal ion binding"/>
    <property type="evidence" value="ECO:0007669"/>
    <property type="project" value="UniProtKB-KW"/>
</dbReference>